<keyword evidence="3" id="KW-1185">Reference proteome</keyword>
<dbReference type="Gene3D" id="3.40.50.2000">
    <property type="entry name" value="Glycogen Phosphorylase B"/>
    <property type="match status" value="2"/>
</dbReference>
<accession>A0ABT0Z423</accession>
<protein>
    <submittedName>
        <fullName evidence="2">Glycosyltransferase family 4 protein</fullName>
    </submittedName>
</protein>
<sequence>MKIILLINSLYTGGAEFSTLTFYSWVKSSTNNEVKIVCLKKADPEYDFREFGFESITYLNEDSFLSQLKSFNLIVEEFKPDIVHSVLFDSNLVARVSRMFKKKFKHIESLVSQTYSPYRLKDPNVSRLKLELYRCLDFTTQIFGVDHFHSNGTTVAKHYQKKLFIDCIRITNIPRGRYPNSFLGDRHNFNLIKEKLNVKNKIVLINVGRHEYTKAQTILLEALKNLDEDFILLIVGREGYSTQEIKEKIELYNLNGKVKLLGHRNDVPKLLAASDVFVFPSRYEGLSGALIEAEAAGLPIICSNIPNNLEVVEENKNALVFPVDDIKTLSQQLKQLITDRNQREKMGERSLEIYRNKFDIEKVHEKMLTMIEDLLNK</sequence>
<dbReference type="Pfam" id="PF00534">
    <property type="entry name" value="Glycos_transf_1"/>
    <property type="match status" value="1"/>
</dbReference>
<evidence type="ECO:0000313" key="2">
    <source>
        <dbReference type="EMBL" id="MCM8570485.1"/>
    </source>
</evidence>
<comment type="caution">
    <text evidence="2">The sequence shown here is derived from an EMBL/GenBank/DDBJ whole genome shotgun (WGS) entry which is preliminary data.</text>
</comment>
<organism evidence="2 3">
    <name type="scientific">Gramella jeungdoensis</name>
    <dbReference type="NCBI Taxonomy" id="708091"/>
    <lineage>
        <taxon>Bacteria</taxon>
        <taxon>Pseudomonadati</taxon>
        <taxon>Bacteroidota</taxon>
        <taxon>Flavobacteriia</taxon>
        <taxon>Flavobacteriales</taxon>
        <taxon>Flavobacteriaceae</taxon>
        <taxon>Christiangramia</taxon>
    </lineage>
</organism>
<feature type="domain" description="Glycosyl transferase family 1" evidence="1">
    <location>
        <begin position="192"/>
        <end position="349"/>
    </location>
</feature>
<dbReference type="PANTHER" id="PTHR12526:SF630">
    <property type="entry name" value="GLYCOSYLTRANSFERASE"/>
    <property type="match status" value="1"/>
</dbReference>
<proteinExistence type="predicted"/>
<gene>
    <name evidence="2" type="ORF">NE848_13910</name>
</gene>
<dbReference type="EMBL" id="JAMSCK010000005">
    <property type="protein sequence ID" value="MCM8570485.1"/>
    <property type="molecule type" value="Genomic_DNA"/>
</dbReference>
<reference evidence="2" key="1">
    <citation type="submission" date="2022-06" db="EMBL/GenBank/DDBJ databases">
        <title>Gramella sediminis sp. nov., isolated from deep-sea sediment of the Indian Ocean.</title>
        <authorList>
            <person name="Yang L."/>
        </authorList>
    </citation>
    <scope>NUCLEOTIDE SEQUENCE</scope>
    <source>
        <strain evidence="2">HMD3159</strain>
    </source>
</reference>
<dbReference type="PANTHER" id="PTHR12526">
    <property type="entry name" value="GLYCOSYLTRANSFERASE"/>
    <property type="match status" value="1"/>
</dbReference>
<dbReference type="Proteomes" id="UP001155077">
    <property type="component" value="Unassembled WGS sequence"/>
</dbReference>
<evidence type="ECO:0000313" key="3">
    <source>
        <dbReference type="Proteomes" id="UP001155077"/>
    </source>
</evidence>
<dbReference type="CDD" id="cd03801">
    <property type="entry name" value="GT4_PimA-like"/>
    <property type="match status" value="1"/>
</dbReference>
<dbReference type="RefSeq" id="WP_252114655.1">
    <property type="nucleotide sequence ID" value="NZ_JAMSCK010000005.1"/>
</dbReference>
<dbReference type="InterPro" id="IPR001296">
    <property type="entry name" value="Glyco_trans_1"/>
</dbReference>
<dbReference type="SUPFAM" id="SSF53756">
    <property type="entry name" value="UDP-Glycosyltransferase/glycogen phosphorylase"/>
    <property type="match status" value="1"/>
</dbReference>
<evidence type="ECO:0000259" key="1">
    <source>
        <dbReference type="Pfam" id="PF00534"/>
    </source>
</evidence>
<name>A0ABT0Z423_9FLAO</name>